<proteinExistence type="predicted"/>
<evidence type="ECO:0000313" key="1">
    <source>
        <dbReference type="EMBL" id="SVA76878.1"/>
    </source>
</evidence>
<gene>
    <name evidence="1" type="ORF">METZ01_LOCUS129732</name>
</gene>
<organism evidence="1">
    <name type="scientific">marine metagenome</name>
    <dbReference type="NCBI Taxonomy" id="408172"/>
    <lineage>
        <taxon>unclassified sequences</taxon>
        <taxon>metagenomes</taxon>
        <taxon>ecological metagenomes</taxon>
    </lineage>
</organism>
<accession>A0A381YIH2</accession>
<sequence length="25" mass="2822">MAVVDNPKLLAEAEALARKMFEDME</sequence>
<name>A0A381YIH2_9ZZZZ</name>
<reference evidence="1" key="1">
    <citation type="submission" date="2018-05" db="EMBL/GenBank/DDBJ databases">
        <authorList>
            <person name="Lanie J.A."/>
            <person name="Ng W.-L."/>
            <person name="Kazmierczak K.M."/>
            <person name="Andrzejewski T.M."/>
            <person name="Davidsen T.M."/>
            <person name="Wayne K.J."/>
            <person name="Tettelin H."/>
            <person name="Glass J.I."/>
            <person name="Rusch D."/>
            <person name="Podicherti R."/>
            <person name="Tsui H.-C.T."/>
            <person name="Winkler M.E."/>
        </authorList>
    </citation>
    <scope>NUCLEOTIDE SEQUENCE</scope>
</reference>
<dbReference type="AlphaFoldDB" id="A0A381YIH2"/>
<dbReference type="EMBL" id="UINC01018326">
    <property type="protein sequence ID" value="SVA76878.1"/>
    <property type="molecule type" value="Genomic_DNA"/>
</dbReference>
<protein>
    <submittedName>
        <fullName evidence="1">Uncharacterized protein</fullName>
    </submittedName>
</protein>